<reference evidence="5" key="1">
    <citation type="submission" date="2018-05" db="EMBL/GenBank/DDBJ databases">
        <authorList>
            <person name="Lanie J.A."/>
            <person name="Ng W.-L."/>
            <person name="Kazmierczak K.M."/>
            <person name="Andrzejewski T.M."/>
            <person name="Davidsen T.M."/>
            <person name="Wayne K.J."/>
            <person name="Tettelin H."/>
            <person name="Glass J.I."/>
            <person name="Rusch D."/>
            <person name="Podicherti R."/>
            <person name="Tsui H.-C.T."/>
            <person name="Winkler M.E."/>
        </authorList>
    </citation>
    <scope>NUCLEOTIDE SEQUENCE</scope>
</reference>
<proteinExistence type="inferred from homology"/>
<dbReference type="SUPFAM" id="SSF56801">
    <property type="entry name" value="Acetyl-CoA synthetase-like"/>
    <property type="match status" value="1"/>
</dbReference>
<dbReference type="PANTHER" id="PTHR43201">
    <property type="entry name" value="ACYL-COA SYNTHETASE"/>
    <property type="match status" value="1"/>
</dbReference>
<dbReference type="InterPro" id="IPR000873">
    <property type="entry name" value="AMP-dep_synth/lig_dom"/>
</dbReference>
<evidence type="ECO:0000259" key="3">
    <source>
        <dbReference type="Pfam" id="PF00501"/>
    </source>
</evidence>
<evidence type="ECO:0000259" key="4">
    <source>
        <dbReference type="Pfam" id="PF13193"/>
    </source>
</evidence>
<name>A0A381SJU5_9ZZZZ</name>
<dbReference type="Pfam" id="PF00501">
    <property type="entry name" value="AMP-binding"/>
    <property type="match status" value="1"/>
</dbReference>
<dbReference type="AlphaFoldDB" id="A0A381SJU5"/>
<dbReference type="Gene3D" id="3.30.300.30">
    <property type="match status" value="1"/>
</dbReference>
<dbReference type="InterPro" id="IPR045851">
    <property type="entry name" value="AMP-bd_C_sf"/>
</dbReference>
<sequence>MIINAGSMLKGRRKTPPHLETQYRQQGFWTDKVLTDYLEACIVKQPERVAVLDERSGSVTYSQLGERATRLALGLHEAGVSKGDFFIIQIPNWYEFSVIHLALTYLGAISVSVPVTFRHHEVQFVARATGAKGIAIPDDYQDFNFVEMMGDLRGELANLEIVLVIGEHAATGMRSYQDLMSDPRMVTDSNKGFGATKPRPDDVTFVVFTSGSTGEPKGVMHTSNTLAAINATYVKEYGVSSDDVIFMPAPLGLSVGLMHGVRLAVFTGATLVLQERWEPEKSIHLISQERATLTVVVPTMLQDIVTSPKLLDHESLPSLRLVWVGGAFVSPSLVQRAHANLPHTLISPGWGMSEGIGSCCNDDTPVSKVQTTDGRAFPGTELKIISPEGEGIPFGDEGELAMRGPQLFTGYLHRPDLTDAAFLSDGFLRTGDLAQMDSDGYVKITGRVKDLIIRGGLNISPVEVEEILSGDSRITTIALAGMPDERLGERICAFVVPKSGAELTLEDLADLAERSGLAKQKWPERLEILTELPMTPTGKVQRYALKQLITEKLTEESRTA</sequence>
<feature type="domain" description="AMP-dependent synthetase/ligase" evidence="3">
    <location>
        <begin position="42"/>
        <end position="412"/>
    </location>
</feature>
<evidence type="ECO:0000256" key="1">
    <source>
        <dbReference type="ARBA" id="ARBA00006432"/>
    </source>
</evidence>
<dbReference type="EMBL" id="UINC01003142">
    <property type="protein sequence ID" value="SVA03714.1"/>
    <property type="molecule type" value="Genomic_DNA"/>
</dbReference>
<dbReference type="PROSITE" id="PS00455">
    <property type="entry name" value="AMP_BINDING"/>
    <property type="match status" value="1"/>
</dbReference>
<evidence type="ECO:0000256" key="2">
    <source>
        <dbReference type="ARBA" id="ARBA00022598"/>
    </source>
</evidence>
<accession>A0A381SJU5</accession>
<dbReference type="InterPro" id="IPR025110">
    <property type="entry name" value="AMP-bd_C"/>
</dbReference>
<evidence type="ECO:0000313" key="5">
    <source>
        <dbReference type="EMBL" id="SVA03714.1"/>
    </source>
</evidence>
<keyword evidence="2" id="KW-0436">Ligase</keyword>
<feature type="domain" description="AMP-binding enzyme C-terminal" evidence="4">
    <location>
        <begin position="463"/>
        <end position="539"/>
    </location>
</feature>
<dbReference type="InterPro" id="IPR042099">
    <property type="entry name" value="ANL_N_sf"/>
</dbReference>
<comment type="similarity">
    <text evidence="1">Belongs to the ATP-dependent AMP-binding enzyme family.</text>
</comment>
<protein>
    <submittedName>
        <fullName evidence="5">Uncharacterized protein</fullName>
    </submittedName>
</protein>
<gene>
    <name evidence="5" type="ORF">METZ01_LOCUS56568</name>
</gene>
<dbReference type="Gene3D" id="3.40.50.12780">
    <property type="entry name" value="N-terminal domain of ligase-like"/>
    <property type="match status" value="1"/>
</dbReference>
<dbReference type="GO" id="GO:0031956">
    <property type="term" value="F:medium-chain fatty acid-CoA ligase activity"/>
    <property type="evidence" value="ECO:0007669"/>
    <property type="project" value="TreeGrafter"/>
</dbReference>
<dbReference type="InterPro" id="IPR020845">
    <property type="entry name" value="AMP-binding_CS"/>
</dbReference>
<dbReference type="Pfam" id="PF13193">
    <property type="entry name" value="AMP-binding_C"/>
    <property type="match status" value="1"/>
</dbReference>
<dbReference type="GO" id="GO:0006631">
    <property type="term" value="P:fatty acid metabolic process"/>
    <property type="evidence" value="ECO:0007669"/>
    <property type="project" value="TreeGrafter"/>
</dbReference>
<organism evidence="5">
    <name type="scientific">marine metagenome</name>
    <dbReference type="NCBI Taxonomy" id="408172"/>
    <lineage>
        <taxon>unclassified sequences</taxon>
        <taxon>metagenomes</taxon>
        <taxon>ecological metagenomes</taxon>
    </lineage>
</organism>
<dbReference type="PANTHER" id="PTHR43201:SF5">
    <property type="entry name" value="MEDIUM-CHAIN ACYL-COA LIGASE ACSF2, MITOCHONDRIAL"/>
    <property type="match status" value="1"/>
</dbReference>